<feature type="domain" description="HTH luxR-type" evidence="6">
    <location>
        <begin position="139"/>
        <end position="204"/>
    </location>
</feature>
<dbReference type="PROSITE" id="PS50110">
    <property type="entry name" value="RESPONSE_REGULATORY"/>
    <property type="match status" value="1"/>
</dbReference>
<dbReference type="InterPro" id="IPR011006">
    <property type="entry name" value="CheY-like_superfamily"/>
</dbReference>
<dbReference type="CDD" id="cd17535">
    <property type="entry name" value="REC_NarL-like"/>
    <property type="match status" value="1"/>
</dbReference>
<accession>A0A090MN68</accession>
<dbReference type="SMART" id="SM00448">
    <property type="entry name" value="REC"/>
    <property type="match status" value="1"/>
</dbReference>
<evidence type="ECO:0000313" key="9">
    <source>
        <dbReference type="Proteomes" id="UP000035762"/>
    </source>
</evidence>
<dbReference type="PROSITE" id="PS50043">
    <property type="entry name" value="HTH_LUXR_2"/>
    <property type="match status" value="1"/>
</dbReference>
<proteinExistence type="predicted"/>
<dbReference type="InterPro" id="IPR016032">
    <property type="entry name" value="Sig_transdc_resp-reg_C-effctor"/>
</dbReference>
<dbReference type="AlphaFoldDB" id="A0A090MN68"/>
<dbReference type="PRINTS" id="PR00038">
    <property type="entry name" value="HTHLUXR"/>
</dbReference>
<dbReference type="Pfam" id="PF00196">
    <property type="entry name" value="GerE"/>
    <property type="match status" value="1"/>
</dbReference>
<evidence type="ECO:0000256" key="1">
    <source>
        <dbReference type="ARBA" id="ARBA00022553"/>
    </source>
</evidence>
<dbReference type="RefSeq" id="WP_048756654.1">
    <property type="nucleotide sequence ID" value="NZ_CCAZ020000001.1"/>
</dbReference>
<dbReference type="PANTHER" id="PTHR43214">
    <property type="entry name" value="TWO-COMPONENT RESPONSE REGULATOR"/>
    <property type="match status" value="1"/>
</dbReference>
<dbReference type="InterPro" id="IPR039420">
    <property type="entry name" value="WalR-like"/>
</dbReference>
<dbReference type="Gene3D" id="3.40.50.2300">
    <property type="match status" value="1"/>
</dbReference>
<evidence type="ECO:0000259" key="6">
    <source>
        <dbReference type="PROSITE" id="PS50043"/>
    </source>
</evidence>
<keyword evidence="1 5" id="KW-0597">Phosphoprotein</keyword>
<dbReference type="InterPro" id="IPR058245">
    <property type="entry name" value="NreC/VraR/RcsB-like_REC"/>
</dbReference>
<evidence type="ECO:0000259" key="7">
    <source>
        <dbReference type="PROSITE" id="PS50110"/>
    </source>
</evidence>
<keyword evidence="2" id="KW-0805">Transcription regulation</keyword>
<dbReference type="InterPro" id="IPR001789">
    <property type="entry name" value="Sig_transdc_resp-reg_receiver"/>
</dbReference>
<feature type="modified residue" description="4-aspartylphosphate" evidence="5">
    <location>
        <position position="53"/>
    </location>
</feature>
<dbReference type="GO" id="GO:0006355">
    <property type="term" value="P:regulation of DNA-templated transcription"/>
    <property type="evidence" value="ECO:0007669"/>
    <property type="project" value="InterPro"/>
</dbReference>
<evidence type="ECO:0000313" key="8">
    <source>
        <dbReference type="EMBL" id="CEG08811.1"/>
    </source>
</evidence>
<dbReference type="InterPro" id="IPR000792">
    <property type="entry name" value="Tscrpt_reg_LuxR_C"/>
</dbReference>
<name>A0A090MN68_AFIFE</name>
<evidence type="ECO:0000256" key="4">
    <source>
        <dbReference type="ARBA" id="ARBA00023163"/>
    </source>
</evidence>
<keyword evidence="9" id="KW-1185">Reference proteome</keyword>
<evidence type="ECO:0000256" key="3">
    <source>
        <dbReference type="ARBA" id="ARBA00023125"/>
    </source>
</evidence>
<dbReference type="CDD" id="cd06170">
    <property type="entry name" value="LuxR_C_like"/>
    <property type="match status" value="1"/>
</dbReference>
<comment type="caution">
    <text evidence="8">The sequence shown here is derived from an EMBL/GenBank/DDBJ whole genome shotgun (WGS) entry which is preliminary data.</text>
</comment>
<dbReference type="GO" id="GO:0003677">
    <property type="term" value="F:DNA binding"/>
    <property type="evidence" value="ECO:0007669"/>
    <property type="project" value="UniProtKB-KW"/>
</dbReference>
<feature type="domain" description="Response regulatory" evidence="7">
    <location>
        <begin position="3"/>
        <end position="118"/>
    </location>
</feature>
<sequence>MIQLVLADDHAIFREGLKQILAEHDDLAIVGEATNGQELLALLSSPCDVVLLDLSMPGRSGIALLTDVVAKIGSGRVIVLSMHDEHQYVIESLKAGAAGYVTKSSASQQLIQAIRKVANDEMFISATAAQSAALKVQPEDEPHRRLTPREREIFDLLVDGRKISDIARKLDLSVKTVSTHKTNILLKFDAATVVDLVHYAMRHGLGPGPV</sequence>
<dbReference type="OrthoDB" id="9782896at2"/>
<protein>
    <submittedName>
        <fullName evidence="8">Response regulator UvrY</fullName>
    </submittedName>
</protein>
<dbReference type="PANTHER" id="PTHR43214:SF41">
    <property type="entry name" value="NITRATE_NITRITE RESPONSE REGULATOR PROTEIN NARP"/>
    <property type="match status" value="1"/>
</dbReference>
<dbReference type="STRING" id="1035.BN961_02230"/>
<evidence type="ECO:0000256" key="5">
    <source>
        <dbReference type="PROSITE-ProRule" id="PRU00169"/>
    </source>
</evidence>
<dbReference type="SUPFAM" id="SSF46894">
    <property type="entry name" value="C-terminal effector domain of the bipartite response regulators"/>
    <property type="match status" value="1"/>
</dbReference>
<keyword evidence="4" id="KW-0804">Transcription</keyword>
<evidence type="ECO:0000256" key="2">
    <source>
        <dbReference type="ARBA" id="ARBA00023015"/>
    </source>
</evidence>
<keyword evidence="3" id="KW-0238">DNA-binding</keyword>
<dbReference type="EMBL" id="CCAZ020000001">
    <property type="protein sequence ID" value="CEG08811.1"/>
    <property type="molecule type" value="Genomic_DNA"/>
</dbReference>
<dbReference type="SUPFAM" id="SSF52172">
    <property type="entry name" value="CheY-like"/>
    <property type="match status" value="1"/>
</dbReference>
<dbReference type="GO" id="GO:0000160">
    <property type="term" value="P:phosphorelay signal transduction system"/>
    <property type="evidence" value="ECO:0007669"/>
    <property type="project" value="InterPro"/>
</dbReference>
<dbReference type="Pfam" id="PF00072">
    <property type="entry name" value="Response_reg"/>
    <property type="match status" value="1"/>
</dbReference>
<reference evidence="8 9" key="1">
    <citation type="journal article" date="2014" name="Genome Announc.">
        <title>Genome Sequence of Afipia felis Strain 76713, Isolated in Hospital Water Using an Amoeba Co-Culture Procedure.</title>
        <authorList>
            <person name="Benamar S."/>
            <person name="La Scola B."/>
            <person name="Croce O."/>
        </authorList>
    </citation>
    <scope>NUCLEOTIDE SEQUENCE [LARGE SCALE GENOMIC DNA]</scope>
    <source>
        <strain evidence="8 9">76713</strain>
    </source>
</reference>
<dbReference type="SMART" id="SM00421">
    <property type="entry name" value="HTH_LUXR"/>
    <property type="match status" value="1"/>
</dbReference>
<gene>
    <name evidence="8" type="primary">uvrY</name>
    <name evidence="8" type="ORF">BN961_02230</name>
</gene>
<dbReference type="Proteomes" id="UP000035762">
    <property type="component" value="Unassembled WGS sequence"/>
</dbReference>
<organism evidence="8 9">
    <name type="scientific">Afipia felis</name>
    <name type="common">Cat scratch disease bacillus</name>
    <dbReference type="NCBI Taxonomy" id="1035"/>
    <lineage>
        <taxon>Bacteria</taxon>
        <taxon>Pseudomonadati</taxon>
        <taxon>Pseudomonadota</taxon>
        <taxon>Alphaproteobacteria</taxon>
        <taxon>Hyphomicrobiales</taxon>
        <taxon>Nitrobacteraceae</taxon>
        <taxon>Afipia</taxon>
    </lineage>
</organism>